<reference evidence="4 5" key="1">
    <citation type="submission" date="2023-05" db="EMBL/GenBank/DDBJ databases">
        <title>A 100% complete, gapless, phased diploid assembly of the Scenedesmus obliquus UTEX 3031 genome.</title>
        <authorList>
            <person name="Biondi T.C."/>
            <person name="Hanschen E.R."/>
            <person name="Kwon T."/>
            <person name="Eng W."/>
            <person name="Kruse C.P.S."/>
            <person name="Koehler S.I."/>
            <person name="Kunde Y."/>
            <person name="Gleasner C.D."/>
            <person name="You Mak K.T."/>
            <person name="Polle J."/>
            <person name="Hovde B.T."/>
            <person name="Starkenburg S.R."/>
        </authorList>
    </citation>
    <scope>NUCLEOTIDE SEQUENCE [LARGE SCALE GENOMIC DNA]</scope>
    <source>
        <strain evidence="4 5">DOE0152z</strain>
    </source>
</reference>
<accession>A0ABY8TXW3</accession>
<feature type="region of interest" description="Disordered" evidence="1">
    <location>
        <begin position="381"/>
        <end position="400"/>
    </location>
</feature>
<dbReference type="Gene3D" id="1.10.1410.10">
    <property type="match status" value="1"/>
</dbReference>
<dbReference type="PANTHER" id="PTHR45979:SF30">
    <property type="entry name" value="NUCLEOTIDYLTRANSFERASE"/>
    <property type="match status" value="1"/>
</dbReference>
<proteinExistence type="predicted"/>
<dbReference type="InterPro" id="IPR058920">
    <property type="entry name" value="PAP-OAS1-bd-rel"/>
</dbReference>
<dbReference type="SUPFAM" id="SSF81631">
    <property type="entry name" value="PAP/OAS1 substrate-binding domain"/>
    <property type="match status" value="1"/>
</dbReference>
<gene>
    <name evidence="4" type="ORF">OEZ85_006686</name>
</gene>
<evidence type="ECO:0000259" key="2">
    <source>
        <dbReference type="Pfam" id="PF22600"/>
    </source>
</evidence>
<feature type="domain" description="Poly(A) RNA polymerase mitochondrial-like central palm" evidence="2">
    <location>
        <begin position="15"/>
        <end position="142"/>
    </location>
</feature>
<dbReference type="InterPro" id="IPR058921">
    <property type="entry name" value="PAP/OAS1-rel"/>
</dbReference>
<protein>
    <recommendedName>
        <fullName evidence="6">Polymerase nucleotidyl transferase domain-containing protein</fullName>
    </recommendedName>
</protein>
<organism evidence="4 5">
    <name type="scientific">Tetradesmus obliquus</name>
    <name type="common">Green alga</name>
    <name type="synonym">Acutodesmus obliquus</name>
    <dbReference type="NCBI Taxonomy" id="3088"/>
    <lineage>
        <taxon>Eukaryota</taxon>
        <taxon>Viridiplantae</taxon>
        <taxon>Chlorophyta</taxon>
        <taxon>core chlorophytes</taxon>
        <taxon>Chlorophyceae</taxon>
        <taxon>CS clade</taxon>
        <taxon>Sphaeropleales</taxon>
        <taxon>Scenedesmaceae</taxon>
        <taxon>Tetradesmus</taxon>
    </lineage>
</organism>
<dbReference type="InterPro" id="IPR054708">
    <property type="entry name" value="MTPAP-like_central"/>
</dbReference>
<dbReference type="Pfam" id="PF22600">
    <property type="entry name" value="MTPAP-like_central"/>
    <property type="match status" value="1"/>
</dbReference>
<dbReference type="PANTHER" id="PTHR45979">
    <property type="entry name" value="PAP/OAS1 SUBSTRATE-BINDING DOMAIN SUPERFAMILY"/>
    <property type="match status" value="1"/>
</dbReference>
<dbReference type="Proteomes" id="UP001244341">
    <property type="component" value="Chromosome 4b"/>
</dbReference>
<evidence type="ECO:0000313" key="5">
    <source>
        <dbReference type="Proteomes" id="UP001244341"/>
    </source>
</evidence>
<sequence>MEHQLCFTEQAENAIGRLIDTLRPSRESVARRYGVQEYVRTIIARTFAEEQVNAYMFGSVPLRTYLPDGDIDLSVFCSQETAQSIRDSWAVKLQSVIEHEQSSGNAPYKIGDVTVINAEVKLLKCLVDNIVVDISFNQIGGLITLNFLEEINSLIGNSNIFKRSIILIKAWCYYESRLLGAHHGLISTYALETLVLYVFNKYHSSSMDSPLAVLYNFLVEFSNFDWDHYCLSLLGPVPLKDMPSGGITADAALAPQHTLLEVDSRLADSLGRFKAEMASSKGEGAPRAFVIRCLNIMDPLLPTNNLGRSVVRSSFARIRRAFGHAATLLRCVALKASPQLPAVSKDKLAADSVADDEPAAADDAEGQRDVAAAIDRAMANLAVPRSPSGPRRTMKQEPGAAVMNGPLLLL</sequence>
<dbReference type="SUPFAM" id="SSF81301">
    <property type="entry name" value="Nucleotidyltransferase"/>
    <property type="match status" value="1"/>
</dbReference>
<dbReference type="InterPro" id="IPR043519">
    <property type="entry name" value="NT_sf"/>
</dbReference>
<keyword evidence="5" id="KW-1185">Reference proteome</keyword>
<feature type="domain" description="PAP/OAS1 substrate-binding-related" evidence="3">
    <location>
        <begin position="155"/>
        <end position="332"/>
    </location>
</feature>
<dbReference type="Gene3D" id="3.30.460.10">
    <property type="entry name" value="Beta Polymerase, domain 2"/>
    <property type="match status" value="1"/>
</dbReference>
<dbReference type="EMBL" id="CP126211">
    <property type="protein sequence ID" value="WIA13086.1"/>
    <property type="molecule type" value="Genomic_DNA"/>
</dbReference>
<evidence type="ECO:0000313" key="4">
    <source>
        <dbReference type="EMBL" id="WIA13086.1"/>
    </source>
</evidence>
<evidence type="ECO:0000259" key="3">
    <source>
        <dbReference type="Pfam" id="PF26180"/>
    </source>
</evidence>
<evidence type="ECO:0000256" key="1">
    <source>
        <dbReference type="SAM" id="MobiDB-lite"/>
    </source>
</evidence>
<dbReference type="Pfam" id="PF26180">
    <property type="entry name" value="PAP-OAS1"/>
    <property type="match status" value="1"/>
</dbReference>
<name>A0ABY8TXW3_TETOB</name>
<evidence type="ECO:0008006" key="6">
    <source>
        <dbReference type="Google" id="ProtNLM"/>
    </source>
</evidence>